<keyword evidence="2 6" id="KW-0812">Transmembrane</keyword>
<feature type="transmembrane region" description="Helical" evidence="6">
    <location>
        <begin position="669"/>
        <end position="693"/>
    </location>
</feature>
<keyword evidence="9" id="KW-1185">Reference proteome</keyword>
<evidence type="ECO:0000313" key="9">
    <source>
        <dbReference type="Proteomes" id="UP001217089"/>
    </source>
</evidence>
<dbReference type="PANTHER" id="PTHR13608:SF3">
    <property type="entry name" value="ARMADILLO-LIKE HELICAL DOMAIN-CONTAINING PROTEIN 3"/>
    <property type="match status" value="1"/>
</dbReference>
<dbReference type="InterPro" id="IPR013636">
    <property type="entry name" value="ARMH3_C"/>
</dbReference>
<sequence>MSLQTMMQEVQQEKRTHPILLRKSSSSKMALKEKIVQIYEAFFQGDDPSLGNANFWDEFFLLKVNMVFIENEFDKLSGESLLMLKDNFNMIFYKAVETLKEENPIRVTNALYTLCALIRGMFKKNLGDFGFDVINLLIGFDSAESVMQSMVESLNNILTGEFSTGLKKLVLMFLMVLATATDNISQNTLLEYILINSVFESLIQILSNAVSRQSIGQDAVLVLTLFVQYRKYESANPYIVKLSILDDELALTVGNMFVAEEKQVAAVRANDSILLALYEAIHLNRNFITALTHAHTPSSTVTPPSSPVTVSPPDPQSSPAGVLEPTSHPTNLLVTFLEYSSIVMQDTKDDTRYSNAKLCLIILNCIAEDQYANSMMHDVNMNFRVKLHQAPMRHRKNKAEKSEVSRPLVCALLDLMVEFIMSHMMKNIPLELYLRCLGITHRVLCYQKKCRVRLNYPWKILWTALINLLKFVLSHESHLVKKHNIFHLSSKIVNIFNLFITYGDTFLPNPNSYDELYYEIIRMHQVLDVVKANYDTLTLKLQDSLDQFERYSEKPRETAFFTQLVRSIVFNVRKCADLLSQQQHDILHDIFIHDYRIITFDKIYGSYKSYCIEIHNNNNYGKKEFKDFKKLSLICGYQILGIITQHCINIIIIINFYSFNYFSNFFSNFIFFFQNLSIDKSAFALFLDLTLYLKRLNKTVLV</sequence>
<evidence type="ECO:0000259" key="7">
    <source>
        <dbReference type="SMART" id="SM01158"/>
    </source>
</evidence>
<evidence type="ECO:0000256" key="1">
    <source>
        <dbReference type="ARBA" id="ARBA00004370"/>
    </source>
</evidence>
<feature type="domain" description="Armadillo-like helical" evidence="7">
    <location>
        <begin position="400"/>
        <end position="576"/>
    </location>
</feature>
<dbReference type="EMBL" id="JARBDR010000246">
    <property type="protein sequence ID" value="KAJ8317248.1"/>
    <property type="molecule type" value="Genomic_DNA"/>
</dbReference>
<comment type="subcellular location">
    <subcellularLocation>
        <location evidence="1">Membrane</location>
    </subcellularLocation>
</comment>
<feature type="transmembrane region" description="Helical" evidence="6">
    <location>
        <begin position="631"/>
        <end position="657"/>
    </location>
</feature>
<evidence type="ECO:0000256" key="4">
    <source>
        <dbReference type="ARBA" id="ARBA00023136"/>
    </source>
</evidence>
<accession>A0ABQ9FNG5</accession>
<gene>
    <name evidence="8" type="ORF">KUTeg_005152</name>
</gene>
<keyword evidence="3 6" id="KW-1133">Transmembrane helix</keyword>
<evidence type="ECO:0000313" key="8">
    <source>
        <dbReference type="EMBL" id="KAJ8317248.1"/>
    </source>
</evidence>
<feature type="compositionally biased region" description="Pro residues" evidence="5">
    <location>
        <begin position="304"/>
        <end position="316"/>
    </location>
</feature>
<dbReference type="PANTHER" id="PTHR13608">
    <property type="entry name" value="ARMADILLO-LIKE HELICAL DOMAIN-CONTAINING PROTEIN 3"/>
    <property type="match status" value="1"/>
</dbReference>
<evidence type="ECO:0000256" key="5">
    <source>
        <dbReference type="SAM" id="MobiDB-lite"/>
    </source>
</evidence>
<proteinExistence type="predicted"/>
<keyword evidence="4 6" id="KW-0472">Membrane</keyword>
<evidence type="ECO:0000256" key="6">
    <source>
        <dbReference type="SAM" id="Phobius"/>
    </source>
</evidence>
<protein>
    <recommendedName>
        <fullName evidence="7">Armadillo-like helical domain-containing protein</fullName>
    </recommendedName>
</protein>
<name>A0ABQ9FNG5_TEGGR</name>
<evidence type="ECO:0000256" key="3">
    <source>
        <dbReference type="ARBA" id="ARBA00022989"/>
    </source>
</evidence>
<organism evidence="8 9">
    <name type="scientific">Tegillarca granosa</name>
    <name type="common">Malaysian cockle</name>
    <name type="synonym">Anadara granosa</name>
    <dbReference type="NCBI Taxonomy" id="220873"/>
    <lineage>
        <taxon>Eukaryota</taxon>
        <taxon>Metazoa</taxon>
        <taxon>Spiralia</taxon>
        <taxon>Lophotrochozoa</taxon>
        <taxon>Mollusca</taxon>
        <taxon>Bivalvia</taxon>
        <taxon>Autobranchia</taxon>
        <taxon>Pteriomorphia</taxon>
        <taxon>Arcoida</taxon>
        <taxon>Arcoidea</taxon>
        <taxon>Arcidae</taxon>
        <taxon>Tegillarca</taxon>
    </lineage>
</organism>
<evidence type="ECO:0000256" key="2">
    <source>
        <dbReference type="ARBA" id="ARBA00022692"/>
    </source>
</evidence>
<dbReference type="SMART" id="SM01158">
    <property type="entry name" value="DUF1741"/>
    <property type="match status" value="1"/>
</dbReference>
<reference evidence="8 9" key="1">
    <citation type="submission" date="2022-12" db="EMBL/GenBank/DDBJ databases">
        <title>Chromosome-level genome of Tegillarca granosa.</title>
        <authorList>
            <person name="Kim J."/>
        </authorList>
    </citation>
    <scope>NUCLEOTIDE SEQUENCE [LARGE SCALE GENOMIC DNA]</scope>
    <source>
        <strain evidence="8">Teg-2019</strain>
        <tissue evidence="8">Adductor muscle</tissue>
    </source>
</reference>
<dbReference type="InterPro" id="IPR039868">
    <property type="entry name" value="ARMD3-like"/>
</dbReference>
<feature type="region of interest" description="Disordered" evidence="5">
    <location>
        <begin position="298"/>
        <end position="326"/>
    </location>
</feature>
<dbReference type="Proteomes" id="UP001217089">
    <property type="component" value="Unassembled WGS sequence"/>
</dbReference>
<dbReference type="Pfam" id="PF08427">
    <property type="entry name" value="ARMH3_C"/>
    <property type="match status" value="1"/>
</dbReference>
<comment type="caution">
    <text evidence="8">The sequence shown here is derived from an EMBL/GenBank/DDBJ whole genome shotgun (WGS) entry which is preliminary data.</text>
</comment>